<comment type="caution">
    <text evidence="1">The sequence shown here is derived from an EMBL/GenBank/DDBJ whole genome shotgun (WGS) entry which is preliminary data.</text>
</comment>
<organism evidence="1 2">
    <name type="scientific">Shewanella atlantica</name>
    <dbReference type="NCBI Taxonomy" id="271099"/>
    <lineage>
        <taxon>Bacteria</taxon>
        <taxon>Pseudomonadati</taxon>
        <taxon>Pseudomonadota</taxon>
        <taxon>Gammaproteobacteria</taxon>
        <taxon>Alteromonadales</taxon>
        <taxon>Shewanellaceae</taxon>
        <taxon>Shewanella</taxon>
    </lineage>
</organism>
<gene>
    <name evidence="1" type="ORF">EKG39_03300</name>
</gene>
<dbReference type="RefSeq" id="WP_126504175.1">
    <property type="nucleotide sequence ID" value="NZ_RXNV01000001.1"/>
</dbReference>
<protein>
    <submittedName>
        <fullName evidence="1">Uncharacterized protein</fullName>
    </submittedName>
</protein>
<evidence type="ECO:0000313" key="2">
    <source>
        <dbReference type="Proteomes" id="UP000282060"/>
    </source>
</evidence>
<proteinExistence type="predicted"/>
<name>A0A431WGU6_9GAMM</name>
<dbReference type="OrthoDB" id="6271110at2"/>
<dbReference type="Proteomes" id="UP000282060">
    <property type="component" value="Unassembled WGS sequence"/>
</dbReference>
<evidence type="ECO:0000313" key="1">
    <source>
        <dbReference type="EMBL" id="RTR34699.1"/>
    </source>
</evidence>
<keyword evidence="2" id="KW-1185">Reference proteome</keyword>
<dbReference type="EMBL" id="RXNV01000001">
    <property type="protein sequence ID" value="RTR34699.1"/>
    <property type="molecule type" value="Genomic_DNA"/>
</dbReference>
<dbReference type="AlphaFoldDB" id="A0A431WGU6"/>
<accession>A0A431WGU6</accession>
<reference evidence="1 2" key="1">
    <citation type="submission" date="2018-12" db="EMBL/GenBank/DDBJ databases">
        <authorList>
            <person name="Yu L."/>
        </authorList>
    </citation>
    <scope>NUCLEOTIDE SEQUENCE [LARGE SCALE GENOMIC DNA]</scope>
    <source>
        <strain evidence="1 2">HAW-EB5</strain>
    </source>
</reference>
<sequence length="70" mass="7993">MLESNYNCTTIAVRRYWWNLIRRDKQPSVDTAASFGFKDETAERPGMASQRLAEVSAHERAAGYKSLLKV</sequence>